<accession>A0A5C3M7E5</accession>
<gene>
    <name evidence="1" type="ORF">BDQ12DRAFT_664326</name>
</gene>
<dbReference type="InterPro" id="IPR024080">
    <property type="entry name" value="Neurolysin/TOP_N"/>
</dbReference>
<reference evidence="1 2" key="1">
    <citation type="journal article" date="2019" name="Nat. Ecol. Evol.">
        <title>Megaphylogeny resolves global patterns of mushroom evolution.</title>
        <authorList>
            <person name="Varga T."/>
            <person name="Krizsan K."/>
            <person name="Foldi C."/>
            <person name="Dima B."/>
            <person name="Sanchez-Garcia M."/>
            <person name="Sanchez-Ramirez S."/>
            <person name="Szollosi G.J."/>
            <person name="Szarkandi J.G."/>
            <person name="Papp V."/>
            <person name="Albert L."/>
            <person name="Andreopoulos W."/>
            <person name="Angelini C."/>
            <person name="Antonin V."/>
            <person name="Barry K.W."/>
            <person name="Bougher N.L."/>
            <person name="Buchanan P."/>
            <person name="Buyck B."/>
            <person name="Bense V."/>
            <person name="Catcheside P."/>
            <person name="Chovatia M."/>
            <person name="Cooper J."/>
            <person name="Damon W."/>
            <person name="Desjardin D."/>
            <person name="Finy P."/>
            <person name="Geml J."/>
            <person name="Haridas S."/>
            <person name="Hughes K."/>
            <person name="Justo A."/>
            <person name="Karasinski D."/>
            <person name="Kautmanova I."/>
            <person name="Kiss B."/>
            <person name="Kocsube S."/>
            <person name="Kotiranta H."/>
            <person name="LaButti K.M."/>
            <person name="Lechner B.E."/>
            <person name="Liimatainen K."/>
            <person name="Lipzen A."/>
            <person name="Lukacs Z."/>
            <person name="Mihaltcheva S."/>
            <person name="Morgado L.N."/>
            <person name="Niskanen T."/>
            <person name="Noordeloos M.E."/>
            <person name="Ohm R.A."/>
            <person name="Ortiz-Santana B."/>
            <person name="Ovrebo C."/>
            <person name="Racz N."/>
            <person name="Riley R."/>
            <person name="Savchenko A."/>
            <person name="Shiryaev A."/>
            <person name="Soop K."/>
            <person name="Spirin V."/>
            <person name="Szebenyi C."/>
            <person name="Tomsovsky M."/>
            <person name="Tulloss R.E."/>
            <person name="Uehling J."/>
            <person name="Grigoriev I.V."/>
            <person name="Vagvolgyi C."/>
            <person name="Papp T."/>
            <person name="Martin F.M."/>
            <person name="Miettinen O."/>
            <person name="Hibbett D.S."/>
            <person name="Nagy L.G."/>
        </authorList>
    </citation>
    <scope>NUCLEOTIDE SEQUENCE [LARGE SCALE GENOMIC DNA]</scope>
    <source>
        <strain evidence="1 2">CBS 166.37</strain>
    </source>
</reference>
<proteinExistence type="predicted"/>
<name>A0A5C3M7E5_9AGAR</name>
<evidence type="ECO:0000313" key="1">
    <source>
        <dbReference type="EMBL" id="TFK40593.1"/>
    </source>
</evidence>
<dbReference type="EMBL" id="ML213596">
    <property type="protein sequence ID" value="TFK40593.1"/>
    <property type="molecule type" value="Genomic_DNA"/>
</dbReference>
<dbReference type="AlphaFoldDB" id="A0A5C3M7E5"/>
<sequence length="126" mass="14361">MVQQLEDKIRSPGHPVKPLMFGTRAVKFESVVDIHVGSRRLSLVRDLTLRSFSTSSLRQSLFSSVTWPSAMSLTPPQPPPSWDHTDEDITRLTKELIEKDRAVQDKIGALDPKDCNFESVFRQRQN</sequence>
<dbReference type="STRING" id="68775.A0A5C3M7E5"/>
<evidence type="ECO:0000313" key="2">
    <source>
        <dbReference type="Proteomes" id="UP000308652"/>
    </source>
</evidence>
<dbReference type="Gene3D" id="1.20.1050.40">
    <property type="entry name" value="Endopeptidase. Chain P, domain 1"/>
    <property type="match status" value="1"/>
</dbReference>
<protein>
    <submittedName>
        <fullName evidence="1">Uncharacterized protein</fullName>
    </submittedName>
</protein>
<organism evidence="1 2">
    <name type="scientific">Crucibulum laeve</name>
    <dbReference type="NCBI Taxonomy" id="68775"/>
    <lineage>
        <taxon>Eukaryota</taxon>
        <taxon>Fungi</taxon>
        <taxon>Dikarya</taxon>
        <taxon>Basidiomycota</taxon>
        <taxon>Agaricomycotina</taxon>
        <taxon>Agaricomycetes</taxon>
        <taxon>Agaricomycetidae</taxon>
        <taxon>Agaricales</taxon>
        <taxon>Agaricineae</taxon>
        <taxon>Nidulariaceae</taxon>
        <taxon>Crucibulum</taxon>
    </lineage>
</organism>
<dbReference type="OrthoDB" id="534666at2759"/>
<dbReference type="Proteomes" id="UP000308652">
    <property type="component" value="Unassembled WGS sequence"/>
</dbReference>
<keyword evidence="2" id="KW-1185">Reference proteome</keyword>